<dbReference type="OrthoDB" id="9784823at2"/>
<feature type="compositionally biased region" description="Low complexity" evidence="1">
    <location>
        <begin position="717"/>
        <end position="730"/>
    </location>
</feature>
<evidence type="ECO:0000313" key="3">
    <source>
        <dbReference type="Proteomes" id="UP000199361"/>
    </source>
</evidence>
<feature type="region of interest" description="Disordered" evidence="1">
    <location>
        <begin position="696"/>
        <end position="730"/>
    </location>
</feature>
<keyword evidence="3" id="KW-1185">Reference proteome</keyword>
<organism evidence="2 3">
    <name type="scientific">Nonomuraea wenchangensis</name>
    <dbReference type="NCBI Taxonomy" id="568860"/>
    <lineage>
        <taxon>Bacteria</taxon>
        <taxon>Bacillati</taxon>
        <taxon>Actinomycetota</taxon>
        <taxon>Actinomycetes</taxon>
        <taxon>Streptosporangiales</taxon>
        <taxon>Streptosporangiaceae</taxon>
        <taxon>Nonomuraea</taxon>
    </lineage>
</organism>
<evidence type="ECO:0000256" key="1">
    <source>
        <dbReference type="SAM" id="MobiDB-lite"/>
    </source>
</evidence>
<evidence type="ECO:0000313" key="2">
    <source>
        <dbReference type="EMBL" id="SEU47607.1"/>
    </source>
</evidence>
<dbReference type="STRING" id="568860.SAMN05421811_13016"/>
<dbReference type="AlphaFoldDB" id="A0A1I0LWJ4"/>
<reference evidence="2 3" key="1">
    <citation type="submission" date="2016-10" db="EMBL/GenBank/DDBJ databases">
        <authorList>
            <person name="de Groot N.N."/>
        </authorList>
    </citation>
    <scope>NUCLEOTIDE SEQUENCE [LARGE SCALE GENOMIC DNA]</scope>
    <source>
        <strain evidence="2 3">CGMCC 4.5598</strain>
    </source>
</reference>
<name>A0A1I0LWJ4_9ACTN</name>
<sequence length="803" mass="89249">MKAIFLRIIEADDKAMALRDSIAVDVPDTRFEVETDDFAAIPRSPFAYWVSEDILTLFRSLSALREVATATVGLQSSDDFRFVALWWETPGSSGHVPFAKGGHFSPYYADVYLTVDWTDDGQEIKAFAETTPGTKHWSRNIRSAEHYFRPGLTWPRRTNGLSFRAMPAGSIFADKGPAMFVVGDEPDELLALCAIANSAPFGGLVALQLARTELAQSYEVGLIQQTPIPQLDDSARTSLVGLTRSAWALKRSLDMRTETSHAFVTPALLQLGGARLADRASAWANQLASVENELAKIRREIDEICFALYDIDGKDRRRIEEGFGAAANEASELDADESDYVPEEVEAAPLVAAMLSWSVGAVFGRFDVRLATGVRQLPTEPEPFDPLPLCSPGMLTMRDGQPVDAPPPDYPVEIPRDGILVDDVGHDRDLAAGSRRVLETVFGEDCDAVWREAAELVDAQGRDLRDWFTQSFFEYHIKRYSKSRRKAPIYWQLATPSSSYSVWLYYPRITKDTLYRVLNDYVTPKLKHEERRLIGLIQEASSNPSGDQHREIVAQESFVEELRRFQDEVARLAPLWNPNLNDGVIINFAPLWRLIPQHRTWQKECAGSWGKLRQGNYDWAHIAMHLWPERVVPKCAVDRSLAVAHGLEDVFWYEDRDRKWQPRHVEQATVEMLVKERTSAAVKDALKSLLEAPAPGIGKASKRKASRGTGARRGQVASRTSSASNRTALRSETGLAPDADLLSKVKEVIAANGEGASKADVIKATGITSGQWSIVIKVLLADGSVTQIGERRGARYHLAGGTT</sequence>
<accession>A0A1I0LWJ4</accession>
<dbReference type="RefSeq" id="WP_091094286.1">
    <property type="nucleotide sequence ID" value="NZ_FOHX01000030.1"/>
</dbReference>
<proteinExistence type="predicted"/>
<protein>
    <submittedName>
        <fullName evidence="2">Uncharacterized protein</fullName>
    </submittedName>
</protein>
<dbReference type="Proteomes" id="UP000199361">
    <property type="component" value="Unassembled WGS sequence"/>
</dbReference>
<dbReference type="EMBL" id="FOHX01000030">
    <property type="protein sequence ID" value="SEU47607.1"/>
    <property type="molecule type" value="Genomic_DNA"/>
</dbReference>
<gene>
    <name evidence="2" type="ORF">SAMN05421811_13016</name>
</gene>